<dbReference type="RefSeq" id="WP_308704331.1">
    <property type="nucleotide sequence ID" value="NZ_AP027463.1"/>
</dbReference>
<comment type="caution">
    <text evidence="1">The sequence shown here is derived from an EMBL/GenBank/DDBJ whole genome shotgun (WGS) entry which is preliminary data.</text>
</comment>
<keyword evidence="2" id="KW-1185">Reference proteome</keyword>
<evidence type="ECO:0000313" key="2">
    <source>
        <dbReference type="Proteomes" id="UP001227831"/>
    </source>
</evidence>
<name>A0ABU1ACK0_9LACO</name>
<organism evidence="1 2">
    <name type="scientific">Lactiplantibacillus brownii</name>
    <dbReference type="NCBI Taxonomy" id="3069269"/>
    <lineage>
        <taxon>Bacteria</taxon>
        <taxon>Bacillati</taxon>
        <taxon>Bacillota</taxon>
        <taxon>Bacilli</taxon>
        <taxon>Lactobacillales</taxon>
        <taxon>Lactobacillaceae</taxon>
        <taxon>Lactiplantibacillus</taxon>
    </lineage>
</organism>
<accession>A0ABU1ACK0</accession>
<sequence length="127" mass="14322">MTVIKRIIHIELPANSVYHVCDSKHKLQIVMKCDDLNIYAPISGHISAYSRSERTIRIVADNSKTSLLMQLPAVSDDLVTFYINQGERVTQGLKLADLKTLSSTLSITTIDLDENCHYEICKRQSLT</sequence>
<gene>
    <name evidence="1" type="ORF">RA086_13715</name>
</gene>
<evidence type="ECO:0000313" key="1">
    <source>
        <dbReference type="EMBL" id="MDQ7938667.1"/>
    </source>
</evidence>
<dbReference type="EMBL" id="JAVCWF010000001">
    <property type="protein sequence ID" value="MDQ7938667.1"/>
    <property type="molecule type" value="Genomic_DNA"/>
</dbReference>
<evidence type="ECO:0008006" key="3">
    <source>
        <dbReference type="Google" id="ProtNLM"/>
    </source>
</evidence>
<reference evidence="1 2" key="1">
    <citation type="journal article" date="2023" name="Int. J. Syst. Evol. Microbiol.">
        <title>Lactiplantibacillus brownii sp. nov., a novel psychrotolerant species isolated from sauerkraut.</title>
        <authorList>
            <person name="Heng Y.C."/>
            <person name="Silvaraju S."/>
            <person name="Lee J.K.Y."/>
            <person name="Kittelmann S."/>
        </authorList>
    </citation>
    <scope>NUCLEOTIDE SEQUENCE [LARGE SCALE GENOMIC DNA]</scope>
    <source>
        <strain evidence="1 2">WILCCON 0030</strain>
    </source>
</reference>
<protein>
    <recommendedName>
        <fullName evidence="3">PTS EIIA type-1 domain-containing protein</fullName>
    </recommendedName>
</protein>
<dbReference type="Proteomes" id="UP001227831">
    <property type="component" value="Unassembled WGS sequence"/>
</dbReference>
<proteinExistence type="predicted"/>